<feature type="region of interest" description="Disordered" evidence="1">
    <location>
        <begin position="61"/>
        <end position="167"/>
    </location>
</feature>
<keyword evidence="3" id="KW-1185">Reference proteome</keyword>
<dbReference type="Proteomes" id="UP000315295">
    <property type="component" value="Unassembled WGS sequence"/>
</dbReference>
<gene>
    <name evidence="2" type="ORF">C1H46_009604</name>
</gene>
<evidence type="ECO:0000313" key="3">
    <source>
        <dbReference type="Proteomes" id="UP000315295"/>
    </source>
</evidence>
<dbReference type="AlphaFoldDB" id="A0A540N119"/>
<sequence>MFKTFPENSKVAENSDNGRRKRRGGEERSKGCRSADSVGEEHTSYNNEIRDLNLELTELQSLRVSDSAAPEIPRMSHTPPQGKPPKIPTEPASLRAPLSRSAFSKPKPVVPGEQKVTNEIPHLKSTATFPQRGIAKLQNRKHNTERRSEVRPNNPTNTVDRRRRGGR</sequence>
<proteinExistence type="predicted"/>
<reference evidence="2 3" key="1">
    <citation type="journal article" date="2019" name="G3 (Bethesda)">
        <title>Sequencing of a Wild Apple (Malus baccata) Genome Unravels the Differences Between Cultivated and Wild Apple Species Regarding Disease Resistance and Cold Tolerance.</title>
        <authorList>
            <person name="Chen X."/>
        </authorList>
    </citation>
    <scope>NUCLEOTIDE SEQUENCE [LARGE SCALE GENOMIC DNA]</scope>
    <source>
        <strain evidence="3">cv. Shandingzi</strain>
        <tissue evidence="2">Leaves</tissue>
    </source>
</reference>
<name>A0A540N119_MALBA</name>
<organism evidence="2 3">
    <name type="scientific">Malus baccata</name>
    <name type="common">Siberian crab apple</name>
    <name type="synonym">Pyrus baccata</name>
    <dbReference type="NCBI Taxonomy" id="106549"/>
    <lineage>
        <taxon>Eukaryota</taxon>
        <taxon>Viridiplantae</taxon>
        <taxon>Streptophyta</taxon>
        <taxon>Embryophyta</taxon>
        <taxon>Tracheophyta</taxon>
        <taxon>Spermatophyta</taxon>
        <taxon>Magnoliopsida</taxon>
        <taxon>eudicotyledons</taxon>
        <taxon>Gunneridae</taxon>
        <taxon>Pentapetalae</taxon>
        <taxon>rosids</taxon>
        <taxon>fabids</taxon>
        <taxon>Rosales</taxon>
        <taxon>Rosaceae</taxon>
        <taxon>Amygdaloideae</taxon>
        <taxon>Maleae</taxon>
        <taxon>Malus</taxon>
    </lineage>
</organism>
<protein>
    <submittedName>
        <fullName evidence="2">Uncharacterized protein</fullName>
    </submittedName>
</protein>
<accession>A0A540N119</accession>
<feature type="region of interest" description="Disordered" evidence="1">
    <location>
        <begin position="1"/>
        <end position="47"/>
    </location>
</feature>
<evidence type="ECO:0000313" key="2">
    <source>
        <dbReference type="EMBL" id="TQE04751.1"/>
    </source>
</evidence>
<comment type="caution">
    <text evidence="2">The sequence shown here is derived from an EMBL/GenBank/DDBJ whole genome shotgun (WGS) entry which is preliminary data.</text>
</comment>
<evidence type="ECO:0000256" key="1">
    <source>
        <dbReference type="SAM" id="MobiDB-lite"/>
    </source>
</evidence>
<dbReference type="EMBL" id="VIEB01000134">
    <property type="protein sequence ID" value="TQE04751.1"/>
    <property type="molecule type" value="Genomic_DNA"/>
</dbReference>